<dbReference type="AlphaFoldDB" id="A0A1U7NMY4"/>
<evidence type="ECO:0000256" key="1">
    <source>
        <dbReference type="ARBA" id="ARBA00023121"/>
    </source>
</evidence>
<dbReference type="NCBIfam" id="TIGR00762">
    <property type="entry name" value="DegV"/>
    <property type="match status" value="1"/>
</dbReference>
<dbReference type="Gene3D" id="3.30.1180.10">
    <property type="match status" value="1"/>
</dbReference>
<dbReference type="STRING" id="1862672.BO225_05685"/>
<dbReference type="InterPro" id="IPR043168">
    <property type="entry name" value="DegV_C"/>
</dbReference>
<evidence type="ECO:0000313" key="2">
    <source>
        <dbReference type="EMBL" id="OLU46656.1"/>
    </source>
</evidence>
<dbReference type="GeneID" id="78275436"/>
<dbReference type="GO" id="GO:0008289">
    <property type="term" value="F:lipid binding"/>
    <property type="evidence" value="ECO:0007669"/>
    <property type="project" value="UniProtKB-KW"/>
</dbReference>
<reference evidence="2 3" key="1">
    <citation type="submission" date="2016-11" db="EMBL/GenBank/DDBJ databases">
        <title>Description of two novel members of the family Erysipelotrichaceae: Ileibacterium lipovorans gen. nov., sp. nov. and Dubosiella newyorkensis, gen. nov., sp. nov.</title>
        <authorList>
            <person name="Cox L.M."/>
            <person name="Sohn J."/>
            <person name="Tyrrell K.L."/>
            <person name="Citron D.M."/>
            <person name="Lawson P.A."/>
            <person name="Patel N.B."/>
            <person name="Iizumi T."/>
            <person name="Perez-Perez G.I."/>
            <person name="Goldstein E.J."/>
            <person name="Blaser M.J."/>
        </authorList>
    </citation>
    <scope>NUCLEOTIDE SEQUENCE [LARGE SCALE GENOMIC DNA]</scope>
    <source>
        <strain evidence="2 3">NYU-BL-A4</strain>
    </source>
</reference>
<accession>A0A1U7NMY4</accession>
<gene>
    <name evidence="2" type="ORF">BO225_05685</name>
</gene>
<dbReference type="RefSeq" id="WP_076341305.1">
    <property type="nucleotide sequence ID" value="NZ_CAPDDE010000022.1"/>
</dbReference>
<evidence type="ECO:0000313" key="3">
    <source>
        <dbReference type="Proteomes" id="UP000186705"/>
    </source>
</evidence>
<dbReference type="PANTHER" id="PTHR33434">
    <property type="entry name" value="DEGV DOMAIN-CONTAINING PROTEIN DR_1986-RELATED"/>
    <property type="match status" value="1"/>
</dbReference>
<dbReference type="SUPFAM" id="SSF82549">
    <property type="entry name" value="DAK1/DegV-like"/>
    <property type="match status" value="1"/>
</dbReference>
<comment type="caution">
    <text evidence="2">The sequence shown here is derived from an EMBL/GenBank/DDBJ whole genome shotgun (WGS) entry which is preliminary data.</text>
</comment>
<dbReference type="EMBL" id="MPKA01000062">
    <property type="protein sequence ID" value="OLU46656.1"/>
    <property type="molecule type" value="Genomic_DNA"/>
</dbReference>
<dbReference type="Pfam" id="PF02645">
    <property type="entry name" value="DegV"/>
    <property type="match status" value="1"/>
</dbReference>
<dbReference type="OrthoDB" id="9775494at2"/>
<dbReference type="PROSITE" id="PS51482">
    <property type="entry name" value="DEGV"/>
    <property type="match status" value="1"/>
</dbReference>
<dbReference type="InterPro" id="IPR003797">
    <property type="entry name" value="DegV"/>
</dbReference>
<keyword evidence="3" id="KW-1185">Reference proteome</keyword>
<dbReference type="InterPro" id="IPR050270">
    <property type="entry name" value="DegV_domain_contain"/>
</dbReference>
<dbReference type="Gene3D" id="3.40.50.10170">
    <property type="match status" value="1"/>
</dbReference>
<protein>
    <submittedName>
        <fullName evidence="2">EDD domain protein</fullName>
    </submittedName>
</protein>
<dbReference type="Proteomes" id="UP000186705">
    <property type="component" value="Unassembled WGS sequence"/>
</dbReference>
<proteinExistence type="predicted"/>
<organism evidence="2 3">
    <name type="scientific">Dubosiella newyorkensis</name>
    <dbReference type="NCBI Taxonomy" id="1862672"/>
    <lineage>
        <taxon>Bacteria</taxon>
        <taxon>Bacillati</taxon>
        <taxon>Bacillota</taxon>
        <taxon>Erysipelotrichia</taxon>
        <taxon>Erysipelotrichales</taxon>
        <taxon>Erysipelotrichaceae</taxon>
        <taxon>Dubosiella</taxon>
    </lineage>
</organism>
<dbReference type="PANTHER" id="PTHR33434:SF2">
    <property type="entry name" value="FATTY ACID-BINDING PROTEIN TM_1468"/>
    <property type="match status" value="1"/>
</dbReference>
<sequence length="286" mass="31259">MRAKVITDSGTGLSKHKANELGLDFLPLQVIVDDKVYLDGVDLNIDTLYDTLEEGNMPQTSLPPLGEIEDLLESYNEEGISDIVLITLSNGLSSTNTTVQAAAKRHDINVHTLDLFTTLAVENYCALKAQELLEHGKDPKEIVALLKEAIENSSGYLIPNDLDHLAKGGRLTPMAAKLGGLLKIKPILEVSKNTEGKVGVYEKVRTQNKAIKKAVEKIAEDVPIGEDYVFFTVNSRNEEGAKLAEAELKEKFGANIDIRHHPMFAVIASHTGMGAVGIQYIKKVQE</sequence>
<name>A0A1U7NMY4_9FIRM</name>
<keyword evidence="1" id="KW-0446">Lipid-binding</keyword>